<evidence type="ECO:0000256" key="2">
    <source>
        <dbReference type="ARBA" id="ARBA00022679"/>
    </source>
</evidence>
<evidence type="ECO:0000313" key="10">
    <source>
        <dbReference type="Proteomes" id="UP000176273"/>
    </source>
</evidence>
<evidence type="ECO:0000256" key="7">
    <source>
        <dbReference type="NCBIfam" id="TIGR00445"/>
    </source>
</evidence>
<dbReference type="EMBL" id="MFKH01000006">
    <property type="protein sequence ID" value="OGG37685.1"/>
    <property type="molecule type" value="Genomic_DNA"/>
</dbReference>
<feature type="transmembrane region" description="Helical" evidence="6">
    <location>
        <begin position="91"/>
        <end position="112"/>
    </location>
</feature>
<dbReference type="GO" id="GO:0051301">
    <property type="term" value="P:cell division"/>
    <property type="evidence" value="ECO:0007669"/>
    <property type="project" value="UniProtKB-KW"/>
</dbReference>
<feature type="transmembrane region" description="Helical" evidence="6">
    <location>
        <begin position="316"/>
        <end position="336"/>
    </location>
</feature>
<keyword evidence="6" id="KW-0132">Cell division</keyword>
<dbReference type="GO" id="GO:0005886">
    <property type="term" value="C:plasma membrane"/>
    <property type="evidence" value="ECO:0007669"/>
    <property type="project" value="UniProtKB-SubCell"/>
</dbReference>
<protein>
    <recommendedName>
        <fullName evidence="6 7">Phospho-N-acetylmuramoyl-pentapeptide-transferase</fullName>
        <ecNumber evidence="6 7">2.7.8.13</ecNumber>
    </recommendedName>
    <alternativeName>
        <fullName evidence="6">UDP-MurNAc-pentapeptide phosphotransferase</fullName>
    </alternativeName>
</protein>
<proteinExistence type="inferred from homology"/>
<evidence type="ECO:0000256" key="4">
    <source>
        <dbReference type="ARBA" id="ARBA00022989"/>
    </source>
</evidence>
<dbReference type="UniPathway" id="UPA00219"/>
<dbReference type="GO" id="GO:0009252">
    <property type="term" value="P:peptidoglycan biosynthetic process"/>
    <property type="evidence" value="ECO:0007669"/>
    <property type="project" value="UniProtKB-UniRule"/>
</dbReference>
<dbReference type="GO" id="GO:0008963">
    <property type="term" value="F:phospho-N-acetylmuramoyl-pentapeptide-transferase activity"/>
    <property type="evidence" value="ECO:0007669"/>
    <property type="project" value="UniProtKB-UniRule"/>
</dbReference>
<dbReference type="EC" id="2.7.8.13" evidence="6 7"/>
<evidence type="ECO:0000256" key="3">
    <source>
        <dbReference type="ARBA" id="ARBA00022692"/>
    </source>
</evidence>
<keyword evidence="6" id="KW-0131">Cell cycle</keyword>
<dbReference type="GO" id="GO:0051992">
    <property type="term" value="F:UDP-N-acetylmuramoyl-L-alanyl-D-glutamyl-meso-2,6-diaminopimelyl-D-alanyl-D-alanine:undecaprenyl-phosphate transferase activity"/>
    <property type="evidence" value="ECO:0007669"/>
    <property type="project" value="RHEA"/>
</dbReference>
<comment type="subcellular location">
    <subcellularLocation>
        <location evidence="6">Cell membrane</location>
        <topology evidence="6">Multi-pass membrane protein</topology>
    </subcellularLocation>
    <subcellularLocation>
        <location evidence="1">Membrane</location>
        <topology evidence="1">Multi-pass membrane protein</topology>
    </subcellularLocation>
</comment>
<evidence type="ECO:0000256" key="6">
    <source>
        <dbReference type="HAMAP-Rule" id="MF_00038"/>
    </source>
</evidence>
<evidence type="ECO:0000256" key="1">
    <source>
        <dbReference type="ARBA" id="ARBA00004141"/>
    </source>
</evidence>
<comment type="catalytic activity">
    <reaction evidence="6">
        <text>UDP-N-acetyl-alpha-D-muramoyl-L-alanyl-gamma-D-glutamyl-meso-2,6-diaminopimeloyl-D-alanyl-D-alanine + di-trans,octa-cis-undecaprenyl phosphate = di-trans,octa-cis-undecaprenyl diphospho-N-acetyl-alpha-D-muramoyl-L-alanyl-D-glutamyl-meso-2,6-diaminopimeloyl-D-alanyl-D-alanine + UMP</text>
        <dbReference type="Rhea" id="RHEA:28386"/>
        <dbReference type="ChEBI" id="CHEBI:57865"/>
        <dbReference type="ChEBI" id="CHEBI:60392"/>
        <dbReference type="ChEBI" id="CHEBI:61386"/>
        <dbReference type="ChEBI" id="CHEBI:61387"/>
        <dbReference type="EC" id="2.7.8.13"/>
    </reaction>
</comment>
<comment type="pathway">
    <text evidence="6">Cell wall biogenesis; peptidoglycan biosynthesis.</text>
</comment>
<feature type="transmembrane region" description="Helical" evidence="6">
    <location>
        <begin position="6"/>
        <end position="23"/>
    </location>
</feature>
<comment type="function">
    <text evidence="6">Catalyzes the initial step of the lipid cycle reactions in the biosynthesis of the cell wall peptidoglycan: transfers peptidoglycan precursor phospho-MurNAc-pentapeptide from UDP-MurNAc-pentapeptide onto the lipid carrier undecaprenyl phosphate, yielding undecaprenyl-pyrophosphoryl-MurNAc-pentapeptide, known as lipid I.</text>
</comment>
<feature type="binding site" evidence="8">
    <location>
        <position position="181"/>
    </location>
    <ligand>
        <name>Mg(2+)</name>
        <dbReference type="ChEBI" id="CHEBI:18420"/>
    </ligand>
</feature>
<sequence length="337" mass="37276">MFALAFVAALFATPLVTHFLEKYNVKKRNIRSAEEAPIFHELHKGKSSTPTMGGIIIWSAVLALALLFFVLSRLVDGFFNYLNFVSRAETYLPIAALFFAAVVGFVDDLFGIRGKGPKGGGLSVKHKLLLYTVVALVGAWWFYAKLGFTTLYIPFIGYADIGLWYIPFFIFVIVATAFSTNETDGLDGLAGGVLIFPFGALAVVAFTLERYDLATFIAAILGALLAFLWFNIHPARFFMGDTGSMALGVTLGVIAMLTNTALFLPFFAFILILESSSVIIQVISKKVRKRKVFRSTPIHHHFEALGWPETQITMRFWIISAVTTIIGLVLFFLAHFA</sequence>
<keyword evidence="6" id="KW-0961">Cell wall biogenesis/degradation</keyword>
<feature type="transmembrane region" description="Helical" evidence="6">
    <location>
        <begin position="189"/>
        <end position="207"/>
    </location>
</feature>
<feature type="transmembrane region" description="Helical" evidence="6">
    <location>
        <begin position="124"/>
        <end position="143"/>
    </location>
</feature>
<dbReference type="PANTHER" id="PTHR22926:SF5">
    <property type="entry name" value="PHOSPHO-N-ACETYLMURAMOYL-PENTAPEPTIDE-TRANSFERASE HOMOLOG"/>
    <property type="match status" value="1"/>
</dbReference>
<dbReference type="GO" id="GO:0008360">
    <property type="term" value="P:regulation of cell shape"/>
    <property type="evidence" value="ECO:0007669"/>
    <property type="project" value="UniProtKB-KW"/>
</dbReference>
<name>A0A1F6BL84_9BACT</name>
<feature type="transmembrane region" description="Helical" evidence="6">
    <location>
        <begin position="213"/>
        <end position="230"/>
    </location>
</feature>
<dbReference type="STRING" id="1798468.A2110_00680"/>
<feature type="binding site" evidence="8">
    <location>
        <position position="241"/>
    </location>
    <ligand>
        <name>Mg(2+)</name>
        <dbReference type="ChEBI" id="CHEBI:18420"/>
    </ligand>
</feature>
<dbReference type="CDD" id="cd06852">
    <property type="entry name" value="GT_MraY"/>
    <property type="match status" value="1"/>
</dbReference>
<feature type="transmembrane region" description="Helical" evidence="6">
    <location>
        <begin position="155"/>
        <end position="177"/>
    </location>
</feature>
<evidence type="ECO:0000256" key="8">
    <source>
        <dbReference type="PIRSR" id="PIRSR600715-1"/>
    </source>
</evidence>
<dbReference type="Pfam" id="PF00953">
    <property type="entry name" value="Glycos_transf_4"/>
    <property type="match status" value="1"/>
</dbReference>
<evidence type="ECO:0000256" key="5">
    <source>
        <dbReference type="ARBA" id="ARBA00023136"/>
    </source>
</evidence>
<comment type="cofactor">
    <cofactor evidence="6 8">
        <name>Mg(2+)</name>
        <dbReference type="ChEBI" id="CHEBI:18420"/>
    </cofactor>
</comment>
<dbReference type="AlphaFoldDB" id="A0A1F6BL84"/>
<keyword evidence="3 6" id="KW-0812">Transmembrane</keyword>
<dbReference type="GO" id="GO:0046872">
    <property type="term" value="F:metal ion binding"/>
    <property type="evidence" value="ECO:0007669"/>
    <property type="project" value="UniProtKB-KW"/>
</dbReference>
<accession>A0A1F6BL84</accession>
<comment type="similarity">
    <text evidence="6">Belongs to the glycosyltransferase 4 family. MraY subfamily.</text>
</comment>
<dbReference type="InterPro" id="IPR000715">
    <property type="entry name" value="Glycosyl_transferase_4"/>
</dbReference>
<keyword evidence="6" id="KW-0133">Cell shape</keyword>
<dbReference type="NCBIfam" id="TIGR00445">
    <property type="entry name" value="mraY"/>
    <property type="match status" value="1"/>
</dbReference>
<dbReference type="InterPro" id="IPR003524">
    <property type="entry name" value="PNAcMuramoyl-5peptid_Trfase"/>
</dbReference>
<organism evidence="9 10">
    <name type="scientific">Candidatus Jorgensenbacteria bacterium GWA1_54_12</name>
    <dbReference type="NCBI Taxonomy" id="1798468"/>
    <lineage>
        <taxon>Bacteria</taxon>
        <taxon>Candidatus Joergenseniibacteriota</taxon>
    </lineage>
</organism>
<keyword evidence="5 6" id="KW-0472">Membrane</keyword>
<dbReference type="HAMAP" id="MF_00038">
    <property type="entry name" value="MraY"/>
    <property type="match status" value="1"/>
</dbReference>
<keyword evidence="4 6" id="KW-1133">Transmembrane helix</keyword>
<keyword evidence="2 6" id="KW-0808">Transferase</keyword>
<dbReference type="PANTHER" id="PTHR22926">
    <property type="entry name" value="PHOSPHO-N-ACETYLMURAMOYL-PENTAPEPTIDE-TRANSFERASE"/>
    <property type="match status" value="1"/>
</dbReference>
<keyword evidence="6 8" id="KW-0479">Metal-binding</keyword>
<keyword evidence="6" id="KW-0573">Peptidoglycan synthesis</keyword>
<dbReference type="Proteomes" id="UP000176273">
    <property type="component" value="Unassembled WGS sequence"/>
</dbReference>
<keyword evidence="6" id="KW-1003">Cell membrane</keyword>
<reference evidence="9 10" key="1">
    <citation type="journal article" date="2016" name="Nat. Commun.">
        <title>Thousands of microbial genomes shed light on interconnected biogeochemical processes in an aquifer system.</title>
        <authorList>
            <person name="Anantharaman K."/>
            <person name="Brown C.T."/>
            <person name="Hug L.A."/>
            <person name="Sharon I."/>
            <person name="Castelle C.J."/>
            <person name="Probst A.J."/>
            <person name="Thomas B.C."/>
            <person name="Singh A."/>
            <person name="Wilkins M.J."/>
            <person name="Karaoz U."/>
            <person name="Brodie E.L."/>
            <person name="Williams K.H."/>
            <person name="Hubbard S.S."/>
            <person name="Banfield J.F."/>
        </authorList>
    </citation>
    <scope>NUCLEOTIDE SEQUENCE [LARGE SCALE GENOMIC DNA]</scope>
</reference>
<gene>
    <name evidence="6" type="primary">mraY</name>
    <name evidence="9" type="ORF">A2110_00680</name>
</gene>
<dbReference type="GO" id="GO:0071555">
    <property type="term" value="P:cell wall organization"/>
    <property type="evidence" value="ECO:0007669"/>
    <property type="project" value="UniProtKB-KW"/>
</dbReference>
<keyword evidence="6 8" id="KW-0460">Magnesium</keyword>
<evidence type="ECO:0000313" key="9">
    <source>
        <dbReference type="EMBL" id="OGG37685.1"/>
    </source>
</evidence>
<comment type="caution">
    <text evidence="9">The sequence shown here is derived from an EMBL/GenBank/DDBJ whole genome shotgun (WGS) entry which is preliminary data.</text>
</comment>
<feature type="transmembrane region" description="Helical" evidence="6">
    <location>
        <begin position="52"/>
        <end position="71"/>
    </location>
</feature>